<sequence length="202" mass="21424">MTAKTPEPAERKPAGSGSQKEPKPATTEPGPVTSADIQALIAVIREGMSKSDCTKPCEPKPCEPEGKPEGGSVENALALSVFSELVYSLRTHGSIVGIPAQKVPVEVNADGELVFPKEPPAFAETVVVVHRGGVNPDQDLPVPGKNMPIDVYHPETVVAVRLKDCNGEVRMVSFVTNNYVADEPDPCSYGPYSYATHSAKTS</sequence>
<feature type="compositionally biased region" description="Basic and acidic residues" evidence="1">
    <location>
        <begin position="50"/>
        <end position="68"/>
    </location>
</feature>
<evidence type="ECO:0000313" key="3">
    <source>
        <dbReference type="Proteomes" id="UP000199417"/>
    </source>
</evidence>
<organism evidence="2 3">
    <name type="scientific">Rhodococcus tukisamuensis</name>
    <dbReference type="NCBI Taxonomy" id="168276"/>
    <lineage>
        <taxon>Bacteria</taxon>
        <taxon>Bacillati</taxon>
        <taxon>Actinomycetota</taxon>
        <taxon>Actinomycetes</taxon>
        <taxon>Mycobacteriales</taxon>
        <taxon>Nocardiaceae</taxon>
        <taxon>Rhodococcus</taxon>
    </lineage>
</organism>
<dbReference type="Proteomes" id="UP000199417">
    <property type="component" value="Unassembled WGS sequence"/>
</dbReference>
<evidence type="ECO:0000313" key="2">
    <source>
        <dbReference type="EMBL" id="SDD02696.1"/>
    </source>
</evidence>
<dbReference type="STRING" id="168276.SAMN05444580_102433"/>
<feature type="region of interest" description="Disordered" evidence="1">
    <location>
        <begin position="1"/>
        <end position="35"/>
    </location>
</feature>
<keyword evidence="3" id="KW-1185">Reference proteome</keyword>
<evidence type="ECO:0000256" key="1">
    <source>
        <dbReference type="SAM" id="MobiDB-lite"/>
    </source>
</evidence>
<protein>
    <submittedName>
        <fullName evidence="2">Uncharacterized protein</fullName>
    </submittedName>
</protein>
<feature type="region of interest" description="Disordered" evidence="1">
    <location>
        <begin position="50"/>
        <end position="71"/>
    </location>
</feature>
<proteinExistence type="predicted"/>
<name>A0A1G6RFN4_9NOCA</name>
<dbReference type="EMBL" id="FNAB01000002">
    <property type="protein sequence ID" value="SDD02696.1"/>
    <property type="molecule type" value="Genomic_DNA"/>
</dbReference>
<accession>A0A1G6RFN4</accession>
<dbReference type="RefSeq" id="WP_139191143.1">
    <property type="nucleotide sequence ID" value="NZ_FNAB01000002.1"/>
</dbReference>
<dbReference type="AlphaFoldDB" id="A0A1G6RFN4"/>
<gene>
    <name evidence="2" type="ORF">SAMN05444580_102433</name>
</gene>
<reference evidence="2 3" key="1">
    <citation type="submission" date="2016-10" db="EMBL/GenBank/DDBJ databases">
        <authorList>
            <person name="de Groot N.N."/>
        </authorList>
    </citation>
    <scope>NUCLEOTIDE SEQUENCE [LARGE SCALE GENOMIC DNA]</scope>
    <source>
        <strain evidence="2 3">JCM 11308</strain>
    </source>
</reference>